<dbReference type="RefSeq" id="WP_091486490.1">
    <property type="nucleotide sequence ID" value="NZ_FOTR01000019.1"/>
</dbReference>
<dbReference type="Proteomes" id="UP000198565">
    <property type="component" value="Unassembled WGS sequence"/>
</dbReference>
<dbReference type="AlphaFoldDB" id="A0A1I4R1Y1"/>
<gene>
    <name evidence="1" type="ORF">SAMN04487943_11956</name>
</gene>
<dbReference type="EMBL" id="FOTR01000019">
    <property type="protein sequence ID" value="SFM45933.1"/>
    <property type="molecule type" value="Genomic_DNA"/>
</dbReference>
<accession>A0A1I4R1Y1</accession>
<protein>
    <recommendedName>
        <fullName evidence="3">Gas vesicle protein</fullName>
    </recommendedName>
</protein>
<evidence type="ECO:0000313" key="2">
    <source>
        <dbReference type="Proteomes" id="UP000198565"/>
    </source>
</evidence>
<name>A0A1I4R1Y1_9BACI</name>
<evidence type="ECO:0000313" key="1">
    <source>
        <dbReference type="EMBL" id="SFM45933.1"/>
    </source>
</evidence>
<evidence type="ECO:0008006" key="3">
    <source>
        <dbReference type="Google" id="ProtNLM"/>
    </source>
</evidence>
<dbReference type="STRING" id="334253.SAMN04487943_11956"/>
<proteinExistence type="predicted"/>
<dbReference type="OrthoDB" id="2353585at2"/>
<reference evidence="2" key="1">
    <citation type="submission" date="2016-10" db="EMBL/GenBank/DDBJ databases">
        <authorList>
            <person name="Varghese N."/>
            <person name="Submissions S."/>
        </authorList>
    </citation>
    <scope>NUCLEOTIDE SEQUENCE [LARGE SCALE GENOMIC DNA]</scope>
    <source>
        <strain evidence="2">CGMCC 1.4250</strain>
    </source>
</reference>
<keyword evidence="2" id="KW-1185">Reference proteome</keyword>
<organism evidence="1 2">
    <name type="scientific">Gracilibacillus orientalis</name>
    <dbReference type="NCBI Taxonomy" id="334253"/>
    <lineage>
        <taxon>Bacteria</taxon>
        <taxon>Bacillati</taxon>
        <taxon>Bacillota</taxon>
        <taxon>Bacilli</taxon>
        <taxon>Bacillales</taxon>
        <taxon>Bacillaceae</taxon>
        <taxon>Gracilibacillus</taxon>
    </lineage>
</organism>
<sequence>MGKERLIKGILTGAIVGGLITLSNRDTRSYVTSRLEICGNRAAYYAKHPADTIHLLNVNYTKCSEQLALGLTSALNMLHQLQELTEKVDKRDNNG</sequence>